<evidence type="ECO:0000313" key="3">
    <source>
        <dbReference type="Proteomes" id="UP000319210"/>
    </source>
</evidence>
<feature type="region of interest" description="Disordered" evidence="1">
    <location>
        <begin position="1"/>
        <end position="61"/>
    </location>
</feature>
<organism evidence="2 3">
    <name type="scientific">Streptomyces cacaoi</name>
    <dbReference type="NCBI Taxonomy" id="1898"/>
    <lineage>
        <taxon>Bacteria</taxon>
        <taxon>Bacillati</taxon>
        <taxon>Actinomycetota</taxon>
        <taxon>Actinomycetes</taxon>
        <taxon>Kitasatosporales</taxon>
        <taxon>Streptomycetaceae</taxon>
        <taxon>Streptomyces</taxon>
    </lineage>
</organism>
<comment type="caution">
    <text evidence="2">The sequence shown here is derived from an EMBL/GenBank/DDBJ whole genome shotgun (WGS) entry which is preliminary data.</text>
</comment>
<gene>
    <name evidence="2" type="ORF">SCA03_61060</name>
</gene>
<dbReference type="AlphaFoldDB" id="A0A4Y3R751"/>
<name>A0A4Y3R751_STRCI</name>
<protein>
    <submittedName>
        <fullName evidence="2">Uncharacterized protein</fullName>
    </submittedName>
</protein>
<proteinExistence type="predicted"/>
<keyword evidence="3" id="KW-1185">Reference proteome</keyword>
<sequence length="61" mass="6281">MPRERTGAGGGGQQGEAVARTVDGQWRGTRRGTNRAGEAPGSEAAPMPLPSSRETIAPPHT</sequence>
<dbReference type="Proteomes" id="UP000319210">
    <property type="component" value="Unassembled WGS sequence"/>
</dbReference>
<dbReference type="EMBL" id="BJMM01000055">
    <property type="protein sequence ID" value="GEB53555.1"/>
    <property type="molecule type" value="Genomic_DNA"/>
</dbReference>
<evidence type="ECO:0000256" key="1">
    <source>
        <dbReference type="SAM" id="MobiDB-lite"/>
    </source>
</evidence>
<reference evidence="2 3" key="1">
    <citation type="submission" date="2019-06" db="EMBL/GenBank/DDBJ databases">
        <title>Whole genome shotgun sequence of Streptomyces cacaoi subsp. cacaoi NBRC 12748.</title>
        <authorList>
            <person name="Hosoyama A."/>
            <person name="Uohara A."/>
            <person name="Ohji S."/>
            <person name="Ichikawa N."/>
        </authorList>
    </citation>
    <scope>NUCLEOTIDE SEQUENCE [LARGE SCALE GENOMIC DNA]</scope>
    <source>
        <strain evidence="2 3">NBRC 12748</strain>
    </source>
</reference>
<accession>A0A4Y3R751</accession>
<evidence type="ECO:0000313" key="2">
    <source>
        <dbReference type="EMBL" id="GEB53555.1"/>
    </source>
</evidence>